<dbReference type="Gene3D" id="3.40.30.10">
    <property type="entry name" value="Glutaredoxin"/>
    <property type="match status" value="1"/>
</dbReference>
<reference evidence="4" key="1">
    <citation type="submission" date="2020-01" db="EMBL/GenBank/DDBJ databases">
        <title>Identification and distribution of gene clusters putatively required for synthesis of sphingolipid metabolism inhibitors in phylogenetically diverse species of the filamentous fungus Fusarium.</title>
        <authorList>
            <person name="Kim H.-S."/>
            <person name="Busman M."/>
            <person name="Brown D.W."/>
            <person name="Divon H."/>
            <person name="Uhlig S."/>
            <person name="Proctor R.H."/>
        </authorList>
    </citation>
    <scope>NUCLEOTIDE SEQUENCE</scope>
    <source>
        <strain evidence="4">NRRL 53441</strain>
    </source>
</reference>
<protein>
    <recommendedName>
        <fullName evidence="6">Glutathione S-transferase</fullName>
    </recommendedName>
</protein>
<dbReference type="InterPro" id="IPR040079">
    <property type="entry name" value="Glutathione_S-Trfase"/>
</dbReference>
<dbReference type="PROSITE" id="PS50404">
    <property type="entry name" value="GST_NTER"/>
    <property type="match status" value="1"/>
</dbReference>
<dbReference type="SFLD" id="SFLDG01150">
    <property type="entry name" value="Main.1:_Beta-like"/>
    <property type="match status" value="1"/>
</dbReference>
<dbReference type="InterPro" id="IPR004046">
    <property type="entry name" value="GST_C"/>
</dbReference>
<evidence type="ECO:0000256" key="1">
    <source>
        <dbReference type="ARBA" id="ARBA00007409"/>
    </source>
</evidence>
<evidence type="ECO:0000259" key="3">
    <source>
        <dbReference type="PROSITE" id="PS50405"/>
    </source>
</evidence>
<gene>
    <name evidence="4" type="ORF">F53441_8342</name>
</gene>
<dbReference type="InterPro" id="IPR036282">
    <property type="entry name" value="Glutathione-S-Trfase_C_sf"/>
</dbReference>
<accession>A0A8H4KDJ1</accession>
<name>A0A8H4KDJ1_9HYPO</name>
<dbReference type="SFLD" id="SFLDG00358">
    <property type="entry name" value="Main_(cytGST)"/>
    <property type="match status" value="1"/>
</dbReference>
<dbReference type="Gene3D" id="1.20.1050.10">
    <property type="match status" value="1"/>
</dbReference>
<dbReference type="SUPFAM" id="SSF47616">
    <property type="entry name" value="GST C-terminal domain-like"/>
    <property type="match status" value="1"/>
</dbReference>
<evidence type="ECO:0008006" key="6">
    <source>
        <dbReference type="Google" id="ProtNLM"/>
    </source>
</evidence>
<dbReference type="SUPFAM" id="SSF52833">
    <property type="entry name" value="Thioredoxin-like"/>
    <property type="match status" value="1"/>
</dbReference>
<dbReference type="AlphaFoldDB" id="A0A8H4KDJ1"/>
<dbReference type="Proteomes" id="UP000605986">
    <property type="component" value="Unassembled WGS sequence"/>
</dbReference>
<comment type="similarity">
    <text evidence="1">Belongs to the GST superfamily.</text>
</comment>
<comment type="caution">
    <text evidence="4">The sequence shown here is derived from an EMBL/GenBank/DDBJ whole genome shotgun (WGS) entry which is preliminary data.</text>
</comment>
<dbReference type="Pfam" id="PF00043">
    <property type="entry name" value="GST_C"/>
    <property type="match status" value="1"/>
</dbReference>
<feature type="domain" description="GST N-terminal" evidence="2">
    <location>
        <begin position="1"/>
        <end position="80"/>
    </location>
</feature>
<dbReference type="EMBL" id="JAADJG010000352">
    <property type="protein sequence ID" value="KAF4448235.1"/>
    <property type="molecule type" value="Genomic_DNA"/>
</dbReference>
<dbReference type="InterPro" id="IPR010987">
    <property type="entry name" value="Glutathione-S-Trfase_C-like"/>
</dbReference>
<dbReference type="InterPro" id="IPR004045">
    <property type="entry name" value="Glutathione_S-Trfase_N"/>
</dbReference>
<dbReference type="InterPro" id="IPR036249">
    <property type="entry name" value="Thioredoxin-like_sf"/>
</dbReference>
<dbReference type="PROSITE" id="PS50405">
    <property type="entry name" value="GST_CTER"/>
    <property type="match status" value="1"/>
</dbReference>
<keyword evidence="5" id="KW-1185">Reference proteome</keyword>
<dbReference type="Pfam" id="PF13409">
    <property type="entry name" value="GST_N_2"/>
    <property type="match status" value="1"/>
</dbReference>
<evidence type="ECO:0000313" key="4">
    <source>
        <dbReference type="EMBL" id="KAF4448235.1"/>
    </source>
</evidence>
<dbReference type="OrthoDB" id="2309723at2759"/>
<proteinExistence type="inferred from homology"/>
<dbReference type="SFLD" id="SFLDS00019">
    <property type="entry name" value="Glutathione_Transferase_(cytos"/>
    <property type="match status" value="1"/>
</dbReference>
<feature type="domain" description="GST C-terminal" evidence="3">
    <location>
        <begin position="86"/>
        <end position="209"/>
    </location>
</feature>
<evidence type="ECO:0000259" key="2">
    <source>
        <dbReference type="PROSITE" id="PS50404"/>
    </source>
</evidence>
<dbReference type="PANTHER" id="PTHR44051">
    <property type="entry name" value="GLUTATHIONE S-TRANSFERASE-RELATED"/>
    <property type="match status" value="1"/>
</dbReference>
<organism evidence="4 5">
    <name type="scientific">Fusarium austroafricanum</name>
    <dbReference type="NCBI Taxonomy" id="2364996"/>
    <lineage>
        <taxon>Eukaryota</taxon>
        <taxon>Fungi</taxon>
        <taxon>Dikarya</taxon>
        <taxon>Ascomycota</taxon>
        <taxon>Pezizomycotina</taxon>
        <taxon>Sordariomycetes</taxon>
        <taxon>Hypocreomycetidae</taxon>
        <taxon>Hypocreales</taxon>
        <taxon>Nectriaceae</taxon>
        <taxon>Fusarium</taxon>
        <taxon>Fusarium concolor species complex</taxon>
    </lineage>
</organism>
<evidence type="ECO:0000313" key="5">
    <source>
        <dbReference type="Proteomes" id="UP000605986"/>
    </source>
</evidence>
<dbReference type="PANTHER" id="PTHR44051:SF9">
    <property type="entry name" value="GLUTATHIONE S-TRANSFERASE 1"/>
    <property type="match status" value="1"/>
</dbReference>
<sequence>MPLTVHHLQVSQSERIPWLCEELGVEYDLKLYKRSPLLAPPEYKALHPMGAAPVIQDGDITLAESCACIEYISHKYANGKLFLRPDHPAYADFLYWWHWADGTFSPAMSRMMFNNWARLSDDNQVMQFSRAKATQVLKFLEERLGKNDWVAGSEFTAADIMVVFPLTTSRTFSPYNLGDYPNILKYLERIGSREAYQRAMKKSDPDMKLVLGANPPETSVKL</sequence>
<dbReference type="CDD" id="cd03046">
    <property type="entry name" value="GST_N_GTT1_like"/>
    <property type="match status" value="1"/>
</dbReference>